<reference evidence="3 4" key="1">
    <citation type="submission" date="2017-06" db="EMBL/GenBank/DDBJ databases">
        <title>Complete genome sequence of Nitrospirillum amazonense strain CBAmC, an endophytic nitrogen-fixing and plant growth-promoting bacterium, isolated from sugarcane.</title>
        <authorList>
            <person name="Schwab S."/>
            <person name="dos Santos Teixeira K.R."/>
            <person name="Simoes Araujo J.L."/>
            <person name="Soares Vidal M."/>
            <person name="Borges de Freitas H.R."/>
            <person name="Rivello Crivelaro A.L."/>
            <person name="Bueno de Camargo Nunes A."/>
            <person name="dos Santos C.M."/>
            <person name="Palmeira da Silva Rosa D."/>
            <person name="da Silva Padilha D."/>
            <person name="da Silva E."/>
            <person name="Araujo Terra L."/>
            <person name="Soares Mendes V."/>
            <person name="Farinelli L."/>
            <person name="Magalhaes Cruz L."/>
            <person name="Baldani J.I."/>
        </authorList>
    </citation>
    <scope>NUCLEOTIDE SEQUENCE [LARGE SCALE GENOMIC DNA]</scope>
    <source>
        <strain evidence="3 4">CBAmC</strain>
    </source>
</reference>
<dbReference type="AlphaFoldDB" id="A0A248JTF9"/>
<feature type="region of interest" description="Disordered" evidence="1">
    <location>
        <begin position="41"/>
        <end position="72"/>
    </location>
</feature>
<evidence type="ECO:0000259" key="2">
    <source>
        <dbReference type="Pfam" id="PF24623"/>
    </source>
</evidence>
<dbReference type="EMBL" id="CP022110">
    <property type="protein sequence ID" value="ASG21398.1"/>
    <property type="molecule type" value="Genomic_DNA"/>
</dbReference>
<feature type="domain" description="DNA-binding phage zinc finger" evidence="2">
    <location>
        <begin position="14"/>
        <end position="59"/>
    </location>
</feature>
<dbReference type="KEGG" id="nao:Y958_11590"/>
<feature type="region of interest" description="Disordered" evidence="1">
    <location>
        <begin position="1"/>
        <end position="25"/>
    </location>
</feature>
<name>A0A248JTF9_9PROT</name>
<dbReference type="Pfam" id="PF24623">
    <property type="entry name" value="Phage_zn_bind_8"/>
    <property type="match status" value="1"/>
</dbReference>
<keyword evidence="4" id="KW-1185">Reference proteome</keyword>
<feature type="compositionally biased region" description="Basic and acidic residues" evidence="1">
    <location>
        <begin position="1"/>
        <end position="22"/>
    </location>
</feature>
<organism evidence="3 4">
    <name type="scientific">Nitrospirillum viridazoti CBAmc</name>
    <dbReference type="NCBI Taxonomy" id="1441467"/>
    <lineage>
        <taxon>Bacteria</taxon>
        <taxon>Pseudomonadati</taxon>
        <taxon>Pseudomonadota</taxon>
        <taxon>Alphaproteobacteria</taxon>
        <taxon>Rhodospirillales</taxon>
        <taxon>Azospirillaceae</taxon>
        <taxon>Nitrospirillum</taxon>
        <taxon>Nitrospirillum viridazoti</taxon>
    </lineage>
</organism>
<evidence type="ECO:0000313" key="3">
    <source>
        <dbReference type="EMBL" id="ASG21398.1"/>
    </source>
</evidence>
<protein>
    <recommendedName>
        <fullName evidence="2">DNA-binding phage zinc finger domain-containing protein</fullName>
    </recommendedName>
</protein>
<evidence type="ECO:0000313" key="4">
    <source>
        <dbReference type="Proteomes" id="UP000197153"/>
    </source>
</evidence>
<accession>A0A248JTF9</accession>
<sequence>MAESRKPATGADRRRQRRDDAIAQKPCPTCGVAEGQRCVGGRGQQRTSIHQGRWAKPPRQPGVAVAGLGRGA</sequence>
<dbReference type="InterPro" id="IPR056911">
    <property type="entry name" value="Phage_Znf_bind_put"/>
</dbReference>
<dbReference type="Proteomes" id="UP000197153">
    <property type="component" value="Chromosome 1"/>
</dbReference>
<gene>
    <name evidence="3" type="ORF">Y958_11590</name>
</gene>
<evidence type="ECO:0000256" key="1">
    <source>
        <dbReference type="SAM" id="MobiDB-lite"/>
    </source>
</evidence>
<dbReference type="RefSeq" id="WP_088872102.1">
    <property type="nucleotide sequence ID" value="NZ_CP022110.1"/>
</dbReference>
<proteinExistence type="predicted"/>